<dbReference type="GO" id="GO:0071140">
    <property type="term" value="P:resolution of mitotic recombination intermediates"/>
    <property type="evidence" value="ECO:0007669"/>
    <property type="project" value="TreeGrafter"/>
</dbReference>
<evidence type="ECO:0000256" key="3">
    <source>
        <dbReference type="ARBA" id="ARBA00022763"/>
    </source>
</evidence>
<dbReference type="GO" id="GO:0035861">
    <property type="term" value="C:site of double-strand break"/>
    <property type="evidence" value="ECO:0007669"/>
    <property type="project" value="EnsemblFungi"/>
</dbReference>
<dbReference type="PROSITE" id="PS50162">
    <property type="entry name" value="RECA_2"/>
    <property type="match status" value="1"/>
</dbReference>
<dbReference type="CDD" id="cd19491">
    <property type="entry name" value="XRCC3"/>
    <property type="match status" value="1"/>
</dbReference>
<dbReference type="GO" id="GO:0140664">
    <property type="term" value="F:ATP-dependent DNA damage sensor activity"/>
    <property type="evidence" value="ECO:0007669"/>
    <property type="project" value="InterPro"/>
</dbReference>
<evidence type="ECO:0000256" key="6">
    <source>
        <dbReference type="ARBA" id="ARBA00023242"/>
    </source>
</evidence>
<organism evidence="8 9">
    <name type="scientific">Pneumocystis carinii (strain B80)</name>
    <name type="common">Rat pneumocystis pneumonia agent</name>
    <name type="synonym">Pneumocystis carinii f. sp. carinii</name>
    <dbReference type="NCBI Taxonomy" id="1408658"/>
    <lineage>
        <taxon>Eukaryota</taxon>
        <taxon>Fungi</taxon>
        <taxon>Dikarya</taxon>
        <taxon>Ascomycota</taxon>
        <taxon>Taphrinomycotina</taxon>
        <taxon>Pneumocystomycetes</taxon>
        <taxon>Pneumocystaceae</taxon>
        <taxon>Pneumocystis</taxon>
    </lineage>
</organism>
<dbReference type="GO" id="GO:0000730">
    <property type="term" value="P:DNA recombinase assembly"/>
    <property type="evidence" value="ECO:0007669"/>
    <property type="project" value="EnsemblFungi"/>
</dbReference>
<dbReference type="PANTHER" id="PTHR46487">
    <property type="entry name" value="DNA REPAIR PROTEIN XRCC3"/>
    <property type="match status" value="1"/>
</dbReference>
<dbReference type="PANTHER" id="PTHR46487:SF1">
    <property type="entry name" value="DNA REPAIR PROTEIN XRCC3"/>
    <property type="match status" value="1"/>
</dbReference>
<dbReference type="SUPFAM" id="SSF52540">
    <property type="entry name" value="P-loop containing nucleoside triphosphate hydrolases"/>
    <property type="match status" value="1"/>
</dbReference>
<sequence>MDPLDICKKTSIKIVEIEELIDKIIQECIPKKKEYKNIEIEFITTGDKAIDGILSGGIPLGHVLEVAGESGTGKSQFCMQLCLTVQLPRELGGLEKNAIYISTETGLSTKRFFEMAKGFEKRVRMNYPNINININDLGNHVYCITCVDLEEQNHILQFQLPIAIERYNIGLVVLDNIATHFRAEYDVSNIYCQTEKVSNPAIKPGLIDLVNRSRDLVRLAAHLRLLAEKHQCAIIVINQVSDKIKKDTMTLFDYNYQGAWFQGWKHHEYSCKVPSLGFVWSNNIHGRILLLRSTLYQETYTQNRALKVVFSPFCAPAQIDIDLTHEGIFSKHRIKE</sequence>
<gene>
    <name evidence="8" type="ORF">T552_02640</name>
</gene>
<accession>A0A0W4ZE37</accession>
<dbReference type="GO" id="GO:0000400">
    <property type="term" value="F:four-way junction DNA binding"/>
    <property type="evidence" value="ECO:0007669"/>
    <property type="project" value="TreeGrafter"/>
</dbReference>
<dbReference type="RefSeq" id="XP_018224966.1">
    <property type="nucleotide sequence ID" value="XM_018371172.1"/>
</dbReference>
<dbReference type="InterPro" id="IPR013632">
    <property type="entry name" value="Rad51_C"/>
</dbReference>
<dbReference type="GO" id="GO:0007533">
    <property type="term" value="P:mating type switching"/>
    <property type="evidence" value="ECO:0007669"/>
    <property type="project" value="EnsemblFungi"/>
</dbReference>
<feature type="domain" description="RecA family profile 1" evidence="7">
    <location>
        <begin position="39"/>
        <end position="240"/>
    </location>
</feature>
<dbReference type="Gene3D" id="3.40.50.300">
    <property type="entry name" value="P-loop containing nucleotide triphosphate hydrolases"/>
    <property type="match status" value="1"/>
</dbReference>
<evidence type="ECO:0000256" key="2">
    <source>
        <dbReference type="ARBA" id="ARBA00022741"/>
    </source>
</evidence>
<dbReference type="InterPro" id="IPR047348">
    <property type="entry name" value="XRCC3-like_C"/>
</dbReference>
<dbReference type="GO" id="GO:0000722">
    <property type="term" value="P:telomere maintenance via recombination"/>
    <property type="evidence" value="ECO:0007669"/>
    <property type="project" value="TreeGrafter"/>
</dbReference>
<evidence type="ECO:0000313" key="8">
    <source>
        <dbReference type="EMBL" id="KTW26631.1"/>
    </source>
</evidence>
<dbReference type="OrthoDB" id="1861185at2759"/>
<name>A0A0W4ZE37_PNEC8</name>
<dbReference type="GeneID" id="28937375"/>
<dbReference type="InterPro" id="IPR016467">
    <property type="entry name" value="DNA_recomb/repair_RecA-like"/>
</dbReference>
<dbReference type="AlphaFoldDB" id="A0A0W4ZE37"/>
<protein>
    <recommendedName>
        <fullName evidence="7">RecA family profile 1 domain-containing protein</fullName>
    </recommendedName>
</protein>
<dbReference type="PIRSF" id="PIRSF005856">
    <property type="entry name" value="Rad51"/>
    <property type="match status" value="1"/>
</dbReference>
<dbReference type="GO" id="GO:0005524">
    <property type="term" value="F:ATP binding"/>
    <property type="evidence" value="ECO:0007669"/>
    <property type="project" value="UniProtKB-KW"/>
</dbReference>
<keyword evidence="3" id="KW-0227">DNA damage</keyword>
<proteinExistence type="predicted"/>
<dbReference type="Pfam" id="PF08423">
    <property type="entry name" value="Rad51"/>
    <property type="match status" value="1"/>
</dbReference>
<dbReference type="GO" id="GO:0033065">
    <property type="term" value="C:Rad51C-XRCC3 complex"/>
    <property type="evidence" value="ECO:0007669"/>
    <property type="project" value="TreeGrafter"/>
</dbReference>
<evidence type="ECO:0000256" key="4">
    <source>
        <dbReference type="ARBA" id="ARBA00022840"/>
    </source>
</evidence>
<dbReference type="GO" id="GO:0005657">
    <property type="term" value="C:replication fork"/>
    <property type="evidence" value="ECO:0007669"/>
    <property type="project" value="TreeGrafter"/>
</dbReference>
<keyword evidence="4" id="KW-0067">ATP-binding</keyword>
<keyword evidence="9" id="KW-1185">Reference proteome</keyword>
<keyword evidence="5" id="KW-0234">DNA repair</keyword>
<dbReference type="EMBL" id="LFVZ01000012">
    <property type="protein sequence ID" value="KTW26631.1"/>
    <property type="molecule type" value="Genomic_DNA"/>
</dbReference>
<reference evidence="9" key="1">
    <citation type="journal article" date="2016" name="Nat. Commun.">
        <title>Genome analysis of three Pneumocystis species reveals adaptation mechanisms to life exclusively in mammalian hosts.</title>
        <authorList>
            <person name="Ma L."/>
            <person name="Chen Z."/>
            <person name="Huang D.W."/>
            <person name="Kutty G."/>
            <person name="Ishihara M."/>
            <person name="Wang H."/>
            <person name="Abouelleil A."/>
            <person name="Bishop L."/>
            <person name="Davey E."/>
            <person name="Deng R."/>
            <person name="Deng X."/>
            <person name="Fan L."/>
            <person name="Fantoni G."/>
            <person name="Fitzgerald M."/>
            <person name="Gogineni E."/>
            <person name="Goldberg J.M."/>
            <person name="Handley G."/>
            <person name="Hu X."/>
            <person name="Huber C."/>
            <person name="Jiao X."/>
            <person name="Jones K."/>
            <person name="Levin J.Z."/>
            <person name="Liu Y."/>
            <person name="Macdonald P."/>
            <person name="Melnikov A."/>
            <person name="Raley C."/>
            <person name="Sassi M."/>
            <person name="Sherman B.T."/>
            <person name="Song X."/>
            <person name="Sykes S."/>
            <person name="Tran B."/>
            <person name="Walsh L."/>
            <person name="Xia Y."/>
            <person name="Yang J."/>
            <person name="Young S."/>
            <person name="Zeng Q."/>
            <person name="Zheng X."/>
            <person name="Stephens R."/>
            <person name="Nusbaum C."/>
            <person name="Birren B.W."/>
            <person name="Azadi P."/>
            <person name="Lempicki R.A."/>
            <person name="Cuomo C.A."/>
            <person name="Kovacs J.A."/>
        </authorList>
    </citation>
    <scope>NUCLEOTIDE SEQUENCE [LARGE SCALE GENOMIC DNA]</scope>
    <source>
        <strain evidence="9">B80</strain>
    </source>
</reference>
<dbReference type="GO" id="GO:0090656">
    <property type="term" value="P:t-circle formation"/>
    <property type="evidence" value="ECO:0007669"/>
    <property type="project" value="TreeGrafter"/>
</dbReference>
<dbReference type="InterPro" id="IPR027417">
    <property type="entry name" value="P-loop_NTPase"/>
</dbReference>
<evidence type="ECO:0000259" key="7">
    <source>
        <dbReference type="PROSITE" id="PS50162"/>
    </source>
</evidence>
<dbReference type="GO" id="GO:0007131">
    <property type="term" value="P:reciprocal meiotic recombination"/>
    <property type="evidence" value="ECO:0007669"/>
    <property type="project" value="EnsemblFungi"/>
</dbReference>
<comment type="subcellular location">
    <subcellularLocation>
        <location evidence="1">Nucleus</location>
    </subcellularLocation>
</comment>
<evidence type="ECO:0000256" key="1">
    <source>
        <dbReference type="ARBA" id="ARBA00004123"/>
    </source>
</evidence>
<dbReference type="VEuPathDB" id="FungiDB:T552_02640"/>
<dbReference type="InterPro" id="IPR020588">
    <property type="entry name" value="RecA_ATP-bd"/>
</dbReference>
<evidence type="ECO:0000256" key="5">
    <source>
        <dbReference type="ARBA" id="ARBA00023204"/>
    </source>
</evidence>
<dbReference type="Proteomes" id="UP000054454">
    <property type="component" value="Unassembled WGS sequence"/>
</dbReference>
<keyword evidence="6" id="KW-0539">Nucleus</keyword>
<evidence type="ECO:0000313" key="9">
    <source>
        <dbReference type="Proteomes" id="UP000054454"/>
    </source>
</evidence>
<comment type="caution">
    <text evidence="8">The sequence shown here is derived from an EMBL/GenBank/DDBJ whole genome shotgun (WGS) entry which is preliminary data.</text>
</comment>
<keyword evidence="2" id="KW-0547">Nucleotide-binding</keyword>